<proteinExistence type="predicted"/>
<reference evidence="2" key="1">
    <citation type="submission" date="2021-11" db="EMBL/GenBank/DDBJ databases">
        <authorList>
            <consortium name="Genoscope - CEA"/>
            <person name="William W."/>
        </authorList>
    </citation>
    <scope>NUCLEOTIDE SEQUENCE</scope>
</reference>
<organism evidence="2 3">
    <name type="scientific">Pelagomonas calceolata</name>
    <dbReference type="NCBI Taxonomy" id="35677"/>
    <lineage>
        <taxon>Eukaryota</taxon>
        <taxon>Sar</taxon>
        <taxon>Stramenopiles</taxon>
        <taxon>Ochrophyta</taxon>
        <taxon>Pelagophyceae</taxon>
        <taxon>Pelagomonadales</taxon>
        <taxon>Pelagomonadaceae</taxon>
        <taxon>Pelagomonas</taxon>
    </lineage>
</organism>
<evidence type="ECO:0000313" key="2">
    <source>
        <dbReference type="EMBL" id="CAH0375421.1"/>
    </source>
</evidence>
<dbReference type="EMBL" id="CAKKNE010000004">
    <property type="protein sequence ID" value="CAH0375421.1"/>
    <property type="molecule type" value="Genomic_DNA"/>
</dbReference>
<feature type="compositionally biased region" description="Basic residues" evidence="1">
    <location>
        <begin position="95"/>
        <end position="109"/>
    </location>
</feature>
<evidence type="ECO:0000256" key="1">
    <source>
        <dbReference type="SAM" id="MobiDB-lite"/>
    </source>
</evidence>
<feature type="region of interest" description="Disordered" evidence="1">
    <location>
        <begin position="1"/>
        <end position="31"/>
    </location>
</feature>
<sequence length="527" mass="57681">MNSTGKQLPRNAVPDGQRLPEPLLVRGDGPAEDAGPVRVALEGDHLVPHDLRRIFHWQVDERLAVLELDDVRERRPVGDLAEADPAGAAAAGQPPRRRRVGRRRVHGAHGRGALEDALVEDEGRRVVAREVLRDALEPPAAVEAHHADRRPAGREEAARQDVVRAHEARVRAPPLDLERDVADRPRLGALRRGDAVRVQEKRVAPRPPAAAHHQWEVVAHGARRVDPRQRLAVAPLAHGLAEGVDARDAQRPHLGAGLEHAEHVVVRPAVADGVREREDEREDALLLGLGDGQLADGRLVVEQVAPLLDDDAVRLVQGPRDGGVAAARRRHDVAVVEERRDVVLRRLLREAQRDARALGAEERADLLLLYEPPREPGVLRHYLKKLRPQRHAQRELRHGAAVEGHGRDARLVQEAAGLVREQAQLQVAQLRRADLRVVLHEVVDRLDHGGGAAAAASPQAALYALPRPPPPGLGWEPDRAAWSHPASRVLPASAGVLRTHGTAYPRRDARTPLAAARPPGVDELVFC</sequence>
<evidence type="ECO:0000313" key="3">
    <source>
        <dbReference type="Proteomes" id="UP000789595"/>
    </source>
</evidence>
<feature type="region of interest" description="Disordered" evidence="1">
    <location>
        <begin position="137"/>
        <end position="163"/>
    </location>
</feature>
<keyword evidence="3" id="KW-1185">Reference proteome</keyword>
<accession>A0A8J2SUZ5</accession>
<comment type="caution">
    <text evidence="2">The sequence shown here is derived from an EMBL/GenBank/DDBJ whole genome shotgun (WGS) entry which is preliminary data.</text>
</comment>
<dbReference type="Proteomes" id="UP000789595">
    <property type="component" value="Unassembled WGS sequence"/>
</dbReference>
<dbReference type="AlphaFoldDB" id="A0A8J2SUZ5"/>
<protein>
    <submittedName>
        <fullName evidence="2">Uncharacterized protein</fullName>
    </submittedName>
</protein>
<feature type="compositionally biased region" description="Basic and acidic residues" evidence="1">
    <location>
        <begin position="143"/>
        <end position="163"/>
    </location>
</feature>
<name>A0A8J2SUZ5_9STRA</name>
<feature type="region of interest" description="Disordered" evidence="1">
    <location>
        <begin position="79"/>
        <end position="110"/>
    </location>
</feature>
<feature type="non-terminal residue" evidence="2">
    <location>
        <position position="527"/>
    </location>
</feature>
<gene>
    <name evidence="2" type="ORF">PECAL_4P27550</name>
</gene>